<dbReference type="Gene3D" id="1.10.510.10">
    <property type="entry name" value="Transferase(Phosphotransferase) domain 1"/>
    <property type="match status" value="1"/>
</dbReference>
<dbReference type="EnsemblPlants" id="TraesCS1B02G359300.1">
    <property type="protein sequence ID" value="TraesCS1B02G359300.1"/>
    <property type="gene ID" value="TraesCS1B02G359300"/>
</dbReference>
<keyword evidence="6" id="KW-0418">Kinase</keyword>
<evidence type="ECO:0000256" key="5">
    <source>
        <dbReference type="ARBA" id="ARBA00022741"/>
    </source>
</evidence>
<keyword evidence="2" id="KW-0723">Serine/threonine-protein kinase</keyword>
<evidence type="ECO:0000256" key="2">
    <source>
        <dbReference type="ARBA" id="ARBA00022527"/>
    </source>
</evidence>
<keyword evidence="7 9" id="KW-0067">ATP-binding</keyword>
<evidence type="ECO:0000256" key="3">
    <source>
        <dbReference type="ARBA" id="ARBA00022553"/>
    </source>
</evidence>
<dbReference type="Gene3D" id="3.30.200.20">
    <property type="entry name" value="Phosphorylase Kinase, domain 1"/>
    <property type="match status" value="1"/>
</dbReference>
<proteinExistence type="predicted"/>
<dbReference type="Proteomes" id="UP000019116">
    <property type="component" value="Chromosome 1B"/>
</dbReference>
<dbReference type="FunFam" id="1.10.510.10:FF:000146">
    <property type="entry name" value="LRR receptor-like serine/threonine-protein kinase IOS1"/>
    <property type="match status" value="1"/>
</dbReference>
<feature type="region of interest" description="Disordered" evidence="10">
    <location>
        <begin position="799"/>
        <end position="820"/>
    </location>
</feature>
<dbReference type="InterPro" id="IPR011009">
    <property type="entry name" value="Kinase-like_dom_sf"/>
</dbReference>
<protein>
    <recommendedName>
        <fullName evidence="12">Protein kinase domain-containing protein</fullName>
    </recommendedName>
</protein>
<evidence type="ECO:0000256" key="11">
    <source>
        <dbReference type="SAM" id="SignalP"/>
    </source>
</evidence>
<reference evidence="13" key="2">
    <citation type="submission" date="2018-10" db="UniProtKB">
        <authorList>
            <consortium name="EnsemblPlants"/>
        </authorList>
    </citation>
    <scope>IDENTIFICATION</scope>
</reference>
<dbReference type="OrthoDB" id="2017114at2759"/>
<evidence type="ECO:0000256" key="9">
    <source>
        <dbReference type="PROSITE-ProRule" id="PRU10141"/>
    </source>
</evidence>
<feature type="signal peptide" evidence="11">
    <location>
        <begin position="1"/>
        <end position="36"/>
    </location>
</feature>
<evidence type="ECO:0000256" key="6">
    <source>
        <dbReference type="ARBA" id="ARBA00022777"/>
    </source>
</evidence>
<keyword evidence="3" id="KW-0597">Phosphoprotein</keyword>
<dbReference type="PANTHER" id="PTHR45631">
    <property type="entry name" value="OS07G0107800 PROTEIN-RELATED"/>
    <property type="match status" value="1"/>
</dbReference>
<keyword evidence="14" id="KW-1185">Reference proteome</keyword>
<dbReference type="SUPFAM" id="SSF56112">
    <property type="entry name" value="Protein kinase-like (PK-like)"/>
    <property type="match status" value="1"/>
</dbReference>
<dbReference type="PROSITE" id="PS50011">
    <property type="entry name" value="PROTEIN_KINASE_DOM"/>
    <property type="match status" value="1"/>
</dbReference>
<dbReference type="SMART" id="SM00220">
    <property type="entry name" value="S_TKc"/>
    <property type="match status" value="1"/>
</dbReference>
<dbReference type="AlphaFoldDB" id="A0A3B5Z339"/>
<dbReference type="InterPro" id="IPR001245">
    <property type="entry name" value="Ser-Thr/Tyr_kinase_cat_dom"/>
</dbReference>
<dbReference type="Gramene" id="TraesROB_scaffold_008668_01G000600.1">
    <property type="protein sequence ID" value="TraesROB_scaffold_008668_01G000600.1"/>
    <property type="gene ID" value="TraesROB_scaffold_008668_01G000600"/>
</dbReference>
<dbReference type="Gramene" id="TraesCLE_scaffold_008366_01G000400.1">
    <property type="protein sequence ID" value="TraesCLE_scaffold_008366_01G000400.1"/>
    <property type="gene ID" value="TraesCLE_scaffold_008366_01G000400"/>
</dbReference>
<reference evidence="13" key="1">
    <citation type="submission" date="2018-08" db="EMBL/GenBank/DDBJ databases">
        <authorList>
            <person name="Rossello M."/>
        </authorList>
    </citation>
    <scope>NUCLEOTIDE SEQUENCE [LARGE SCALE GENOMIC DNA]</scope>
    <source>
        <strain evidence="13">cv. Chinese Spring</strain>
    </source>
</reference>
<evidence type="ECO:0000256" key="4">
    <source>
        <dbReference type="ARBA" id="ARBA00022679"/>
    </source>
</evidence>
<dbReference type="GO" id="GO:0004674">
    <property type="term" value="F:protein serine/threonine kinase activity"/>
    <property type="evidence" value="ECO:0007669"/>
    <property type="project" value="UniProtKB-KW"/>
</dbReference>
<dbReference type="PROSITE" id="PS00108">
    <property type="entry name" value="PROTEIN_KINASE_ST"/>
    <property type="match status" value="1"/>
</dbReference>
<sequence>MCARSRMDRRSMAARSPLTLLLSLAVAAAGVLQVRGQRAPSIEGFITIDCGLPEHSSYVNNRTKIPITSDAGFTDAGYNRNISAEYVRPQPQLSKNYLNVRSFPDSVRSCYTLPSLVPGSKYLLRALFMYGNYDGLDKLPVFDLYLGVNFWWRVNISRAEGSILAEVIAVIPDDSVQVCLVNIGLGTPFISELDLRPLENTLYRQANATQGLVLIDRRNMGDTGNYPIRYPEDPYDRAWLPWSNPKFWLDISTKEKVQENIGSLRLHAPSAVLQTAVTALNDSESKTVKLSWKTELDHVDRMLGCVAILYFAELQILAGNAVREFNTIVDGGPNHPYRPEYLVGDALYNGNPHECLSRYNITMVATANSTLPPTINAFEYFSVISTANVGTDLRDVSAINAIKVKYQMKRNWMGDPCAPKSFVWDGLTCSYVLSGRPRITSINMSSGGLKGDISSYFGDLKGIQSFKLTVSVLMPTLFGPSRDLTGSTKSSKRQDCQHLDNHRFTYNELETITDNFKIVLGQGGFGTVYDGFLQDGTQVAVKLRSQSSSQDVREFLTEAQTITQIHHKNLVSLVGYCKDGIYLALVYEHMSEGNLEDKLRGRNHSDVSLTWRQRLCIAQQSAQGLEYLHKSCSPPFVHRDVKTSNILLNKNLEAKVADFGLMKAFNNDDDTHISTARVIGTRGYLAPEYALALQLNEKSDVYSFGVVLLEVITGQPTILESTEVIHIVQWARLHLSGGNIEEVVDARMQGDFNVNGMWKAMDLALKCTEHDPAQRPTMTDVAVQLQYCLELESKDQTRGNANNNFHMMEDSSRDRDLPMM</sequence>
<dbReference type="GO" id="GO:0005524">
    <property type="term" value="F:ATP binding"/>
    <property type="evidence" value="ECO:0007669"/>
    <property type="project" value="UniProtKB-UniRule"/>
</dbReference>
<evidence type="ECO:0000256" key="7">
    <source>
        <dbReference type="ARBA" id="ARBA00022840"/>
    </source>
</evidence>
<dbReference type="Pfam" id="PF07714">
    <property type="entry name" value="PK_Tyr_Ser-Thr"/>
    <property type="match status" value="1"/>
</dbReference>
<keyword evidence="5 9" id="KW-0547">Nucleotide-binding</keyword>
<name>A0A3B5Z339_WHEAT</name>
<dbReference type="Gramene" id="TraesCS1B02G359300.1">
    <property type="protein sequence ID" value="TraesCS1B02G359300.1"/>
    <property type="gene ID" value="TraesCS1B02G359300"/>
</dbReference>
<feature type="binding site" evidence="9">
    <location>
        <position position="542"/>
    </location>
    <ligand>
        <name>ATP</name>
        <dbReference type="ChEBI" id="CHEBI:30616"/>
    </ligand>
</feature>
<dbReference type="InterPro" id="IPR008271">
    <property type="entry name" value="Ser/Thr_kinase_AS"/>
</dbReference>
<dbReference type="InterPro" id="IPR000719">
    <property type="entry name" value="Prot_kinase_dom"/>
</dbReference>
<gene>
    <name evidence="13" type="primary">LOC123096599</name>
</gene>
<dbReference type="SMR" id="A0A3B5Z339"/>
<dbReference type="PROSITE" id="PS00107">
    <property type="entry name" value="PROTEIN_KINASE_ATP"/>
    <property type="match status" value="1"/>
</dbReference>
<dbReference type="PANTHER" id="PTHR45631:SF217">
    <property type="entry name" value="PROTEIN KINASE DOMAIN-CONTAINING PROTEIN"/>
    <property type="match status" value="1"/>
</dbReference>
<evidence type="ECO:0000259" key="12">
    <source>
        <dbReference type="PROSITE" id="PS50011"/>
    </source>
</evidence>
<keyword evidence="11" id="KW-0732">Signal</keyword>
<feature type="domain" description="Protein kinase" evidence="12">
    <location>
        <begin position="514"/>
        <end position="789"/>
    </location>
</feature>
<dbReference type="InterPro" id="IPR017441">
    <property type="entry name" value="Protein_kinase_ATP_BS"/>
</dbReference>
<dbReference type="FunFam" id="3.30.200.20:FF:000178">
    <property type="entry name" value="serine/threonine-protein kinase PBS1-like"/>
    <property type="match status" value="1"/>
</dbReference>
<accession>A0A3B5Z339</accession>
<feature type="compositionally biased region" description="Basic and acidic residues" evidence="10">
    <location>
        <begin position="807"/>
        <end position="820"/>
    </location>
</feature>
<dbReference type="Pfam" id="PF12819">
    <property type="entry name" value="Malectin_like"/>
    <property type="match status" value="1"/>
</dbReference>
<feature type="chain" id="PRO_5043170265" description="Protein kinase domain-containing protein" evidence="11">
    <location>
        <begin position="37"/>
        <end position="820"/>
    </location>
</feature>
<comment type="subcellular location">
    <subcellularLocation>
        <location evidence="1">Membrane</location>
        <topology evidence="1">Single-pass membrane protein</topology>
    </subcellularLocation>
</comment>
<dbReference type="InterPro" id="IPR024788">
    <property type="entry name" value="Malectin-like_Carb-bd_dom"/>
</dbReference>
<keyword evidence="4" id="KW-0808">Transferase</keyword>
<evidence type="ECO:0000256" key="1">
    <source>
        <dbReference type="ARBA" id="ARBA00004167"/>
    </source>
</evidence>
<evidence type="ECO:0000313" key="13">
    <source>
        <dbReference type="EnsemblPlants" id="TraesCS1B02G359300.1"/>
    </source>
</evidence>
<dbReference type="CDD" id="cd14066">
    <property type="entry name" value="STKc_IRAK"/>
    <property type="match status" value="1"/>
</dbReference>
<keyword evidence="8" id="KW-0675">Receptor</keyword>
<dbReference type="GO" id="GO:0016020">
    <property type="term" value="C:membrane"/>
    <property type="evidence" value="ECO:0007669"/>
    <property type="project" value="UniProtKB-SubCell"/>
</dbReference>
<dbReference type="Gramene" id="TraesCS1B03G0979900.2">
    <property type="protein sequence ID" value="TraesCS1B03G0979900.2.CDS"/>
    <property type="gene ID" value="TraesCS1B03G0979900"/>
</dbReference>
<organism evidence="13">
    <name type="scientific">Triticum aestivum</name>
    <name type="common">Wheat</name>
    <dbReference type="NCBI Taxonomy" id="4565"/>
    <lineage>
        <taxon>Eukaryota</taxon>
        <taxon>Viridiplantae</taxon>
        <taxon>Streptophyta</taxon>
        <taxon>Embryophyta</taxon>
        <taxon>Tracheophyta</taxon>
        <taxon>Spermatophyta</taxon>
        <taxon>Magnoliopsida</taxon>
        <taxon>Liliopsida</taxon>
        <taxon>Poales</taxon>
        <taxon>Poaceae</taxon>
        <taxon>BOP clade</taxon>
        <taxon>Pooideae</taxon>
        <taxon>Triticodae</taxon>
        <taxon>Triticeae</taxon>
        <taxon>Triticinae</taxon>
        <taxon>Triticum</taxon>
    </lineage>
</organism>
<evidence type="ECO:0000313" key="14">
    <source>
        <dbReference type="Proteomes" id="UP000019116"/>
    </source>
</evidence>
<evidence type="ECO:0000256" key="8">
    <source>
        <dbReference type="ARBA" id="ARBA00023170"/>
    </source>
</evidence>
<evidence type="ECO:0000256" key="10">
    <source>
        <dbReference type="SAM" id="MobiDB-lite"/>
    </source>
</evidence>